<feature type="compositionally biased region" description="Basic residues" evidence="2">
    <location>
        <begin position="57"/>
        <end position="70"/>
    </location>
</feature>
<proteinExistence type="predicted"/>
<dbReference type="PANTHER" id="PTHR33683:SF46">
    <property type="entry name" value="SUSHI DOMAIN-CONTAINING PROTEIN"/>
    <property type="match status" value="1"/>
</dbReference>
<dbReference type="InterPro" id="IPR001590">
    <property type="entry name" value="Peptidase_M12B"/>
</dbReference>
<feature type="binding site" evidence="1">
    <location>
        <position position="485"/>
    </location>
    <ligand>
        <name>Zn(2+)</name>
        <dbReference type="ChEBI" id="CHEBI:29105"/>
        <note>catalytic</note>
    </ligand>
</feature>
<evidence type="ECO:0000259" key="3">
    <source>
        <dbReference type="PROSITE" id="PS50215"/>
    </source>
</evidence>
<feature type="compositionally biased region" description="Pro residues" evidence="2">
    <location>
        <begin position="788"/>
        <end position="804"/>
    </location>
</feature>
<gene>
    <name evidence="4" type="ORF">ACHAWO_003021</name>
</gene>
<comment type="caution">
    <text evidence="4">The sequence shown here is derived from an EMBL/GenBank/DDBJ whole genome shotgun (WGS) entry which is preliminary data.</text>
</comment>
<feature type="binding site" evidence="1">
    <location>
        <position position="475"/>
    </location>
    <ligand>
        <name>Zn(2+)</name>
        <dbReference type="ChEBI" id="CHEBI:29105"/>
        <note>catalytic</note>
    </ligand>
</feature>
<feature type="compositionally biased region" description="Low complexity" evidence="2">
    <location>
        <begin position="807"/>
        <end position="824"/>
    </location>
</feature>
<dbReference type="GO" id="GO:0046872">
    <property type="term" value="F:metal ion binding"/>
    <property type="evidence" value="ECO:0007669"/>
    <property type="project" value="UniProtKB-KW"/>
</dbReference>
<dbReference type="EMBL" id="JALLPJ020000674">
    <property type="protein sequence ID" value="KAL3785849.1"/>
    <property type="molecule type" value="Genomic_DNA"/>
</dbReference>
<dbReference type="PANTHER" id="PTHR33683">
    <property type="entry name" value="1, PUTATIVE-RELATED"/>
    <property type="match status" value="1"/>
</dbReference>
<dbReference type="AlphaFoldDB" id="A0ABD3PDN2"/>
<dbReference type="PROSITE" id="PS50215">
    <property type="entry name" value="ADAM_MEPRO"/>
    <property type="match status" value="1"/>
</dbReference>
<feature type="region of interest" description="Disordered" evidence="2">
    <location>
        <begin position="44"/>
        <end position="71"/>
    </location>
</feature>
<evidence type="ECO:0000256" key="1">
    <source>
        <dbReference type="PROSITE-ProRule" id="PRU00276"/>
    </source>
</evidence>
<feature type="active site" evidence="1">
    <location>
        <position position="476"/>
    </location>
</feature>
<feature type="binding site" evidence="1">
    <location>
        <position position="479"/>
    </location>
    <ligand>
        <name>Zn(2+)</name>
        <dbReference type="ChEBI" id="CHEBI:29105"/>
        <note>catalytic</note>
    </ligand>
</feature>
<feature type="region of interest" description="Disordered" evidence="2">
    <location>
        <begin position="782"/>
        <end position="840"/>
    </location>
</feature>
<keyword evidence="1" id="KW-0479">Metal-binding</keyword>
<comment type="caution">
    <text evidence="1">Lacks conserved residue(s) required for the propagation of feature annotation.</text>
</comment>
<dbReference type="Gene3D" id="3.40.390.10">
    <property type="entry name" value="Collagenase (Catalytic Domain)"/>
    <property type="match status" value="1"/>
</dbReference>
<evidence type="ECO:0000313" key="4">
    <source>
        <dbReference type="EMBL" id="KAL3785849.1"/>
    </source>
</evidence>
<dbReference type="Pfam" id="PF13582">
    <property type="entry name" value="Reprolysin_3"/>
    <property type="match status" value="1"/>
</dbReference>
<keyword evidence="5" id="KW-1185">Reference proteome</keyword>
<sequence>DVSLQAVRVVIRYNGKASSCPKGSYDDADDLVFLVKSSANGAVTNDAQSTEKPTRFPTRKPSRIPTRHPTRLPTPKPFIILLSTMPSRLALLLLAISAINEMDQGAASVPRRLLRPKDNVGEMIKRNRQKSARDGESRLGKDRYTIHTEVEVGSENAGMELAMDVVEAANPAVTPETVIIDERGNEVTVGSGDILMYTLLVTDVDTADGADSFALLALNPETDDMHGIVEKRGRRGERIPYKIKQSRAENNGVAMAQEEVNLPPSDWHCDVAEEIHDGEEEIERRLTDNRNDHQHKHHYTRHQDRNLSAMESLTESVQGIKPNPLNKARRLQSASYKYQVDMFVEIDNAFISNLGGLSYAINYVNTLVTGANVIYEKEIDTHLRVTNIKVSSLYDGATSTNDALNIMRANYANSNTWHSANTDLHHALLGGIGGGIAYIGVLCSSNWGFGLTGGLSGSFVSMGEPTVWDMKGFMHEVGHNFGSGHTHDTHYYDPVIDGCGIACPTSNGYGWSTIMSYCQWCPGSYNNVMYSFGADYDGSGDVNDLTNWPPNPNMVANYDSTHYSVSPEREAQKMYLHVASKAPTGCVALSSPAPQTPKPTQSPTSSFGVAFYDSSLGAPKCSKVTSFCDSGTLLNSRGGLSGMSEPNAPNTLDSCNDGPTGSYHTDESVDSIKVSAVGGGSIQPGATILIEARVWAYNPTTDFVDFFYANDATNPQWQFINTVKPSAASANSLSSQYTLGSGSLQAVRVVIRYNGAASACPGGSYDDVDDLAFVVQASVTPKPTIKPTTPPTPLPTRQPTPLPSRIPTTRPTQLPTRLPTVQPTTPKPVTTPSPVKPTIVNKEGNADFDFDLGVPKCLASDSFCDSGTLLISRDNIAEVTEPNGSNSLDSCTDGTVGSYHVDESVDGIKISTVGGGEFQVGAIVQVDATVWAYNPAADYADFFYANDVNQPQWQLIDTVKPTSSGANIVSAQFTLGEGPSDLQAVRVAFRVNGVASACPTGNYDDVDDMAFVVKPLQSAPVPTVHPTRRPTRTKATKRIKALFTSSTLEN</sequence>
<protein>
    <recommendedName>
        <fullName evidence="3">Peptidase M12B domain-containing protein</fullName>
    </recommendedName>
</protein>
<dbReference type="Proteomes" id="UP001530400">
    <property type="component" value="Unassembled WGS sequence"/>
</dbReference>
<feature type="non-terminal residue" evidence="4">
    <location>
        <position position="1"/>
    </location>
</feature>
<name>A0ABD3PDN2_9STRA</name>
<evidence type="ECO:0000256" key="2">
    <source>
        <dbReference type="SAM" id="MobiDB-lite"/>
    </source>
</evidence>
<dbReference type="SUPFAM" id="SSF55486">
    <property type="entry name" value="Metalloproteases ('zincins'), catalytic domain"/>
    <property type="match status" value="1"/>
</dbReference>
<feature type="compositionally biased region" description="Pro residues" evidence="2">
    <location>
        <begin position="825"/>
        <end position="835"/>
    </location>
</feature>
<evidence type="ECO:0000313" key="5">
    <source>
        <dbReference type="Proteomes" id="UP001530400"/>
    </source>
</evidence>
<organism evidence="4 5">
    <name type="scientific">Cyclotella atomus</name>
    <dbReference type="NCBI Taxonomy" id="382360"/>
    <lineage>
        <taxon>Eukaryota</taxon>
        <taxon>Sar</taxon>
        <taxon>Stramenopiles</taxon>
        <taxon>Ochrophyta</taxon>
        <taxon>Bacillariophyta</taxon>
        <taxon>Coscinodiscophyceae</taxon>
        <taxon>Thalassiosirophycidae</taxon>
        <taxon>Stephanodiscales</taxon>
        <taxon>Stephanodiscaceae</taxon>
        <taxon>Cyclotella</taxon>
    </lineage>
</organism>
<reference evidence="4 5" key="1">
    <citation type="submission" date="2024-10" db="EMBL/GenBank/DDBJ databases">
        <title>Updated reference genomes for cyclostephanoid diatoms.</title>
        <authorList>
            <person name="Roberts W.R."/>
            <person name="Alverson A.J."/>
        </authorList>
    </citation>
    <scope>NUCLEOTIDE SEQUENCE [LARGE SCALE GENOMIC DNA]</scope>
    <source>
        <strain evidence="4 5">AJA010-31</strain>
    </source>
</reference>
<keyword evidence="1" id="KW-0862">Zinc</keyword>
<accession>A0ABD3PDN2</accession>
<dbReference type="InterPro" id="IPR024079">
    <property type="entry name" value="MetalloPept_cat_dom_sf"/>
</dbReference>
<feature type="domain" description="Peptidase M12B" evidence="3">
    <location>
        <begin position="338"/>
        <end position="519"/>
    </location>
</feature>